<sequence>MSFRTGDLTRQIMWRRLTSVVEEQAQTLIRTSFSPTTREAGDLSAGVFTPDGRMIAQAVTGTPGHINSMARSVSHFIDAIPLADWCEGDVALTNDPWQGTGHLNDLVVVTPVFRGGRVIAFFAATSHLVDIGGMGPGFDAKDVFHEGIRIPITKVVDAGRVDDKVLGILRANVRMPEQVTGDLMSLVAGNHTGGLRLLAMCDEFGLDGVEALSEFIFDRSMRGMREEIERIPGGVYHAALTLDGIDRPVAMTATMTVADGRIDVEFGGDLRPSLRGNNVPFCYTEAYASYGVRCVVGRAVPNNWSSLSAVTIRAPEGSILNATDPAPVASRHLIGQMLPDLVFRCLAQAVPGRVPAEGAGTLWNIRLLRSAHGRGKAGFNALFFHSGGTGARPGLDGLNATAFPSGVRAIPIEISEKSAPVLYRRRELRRDSGGAGLTRGGLGQVIEVASRDGDPFWMAASYERTRNAPRGLDGGRDGEPGRVRLRSGLPFSPMGRQEVPGGDVIIVEPPGGAGRGDPFARDPARVRDDVENGFVSREAAASEYGVMLTENLEVDEPATAALRLGPDRRAASN</sequence>
<evidence type="ECO:0000313" key="3">
    <source>
        <dbReference type="Proteomes" id="UP000463224"/>
    </source>
</evidence>
<evidence type="ECO:0000259" key="1">
    <source>
        <dbReference type="Pfam" id="PF02538"/>
    </source>
</evidence>
<dbReference type="EMBL" id="WPHG01000003">
    <property type="protein sequence ID" value="MVA98611.1"/>
    <property type="molecule type" value="Genomic_DNA"/>
</dbReference>
<dbReference type="AlphaFoldDB" id="A0A844QL39"/>
<organism evidence="2 3">
    <name type="scientific">Nitratireductor arenosus</name>
    <dbReference type="NCBI Taxonomy" id="2682096"/>
    <lineage>
        <taxon>Bacteria</taxon>
        <taxon>Pseudomonadati</taxon>
        <taxon>Pseudomonadota</taxon>
        <taxon>Alphaproteobacteria</taxon>
        <taxon>Hyphomicrobiales</taxon>
        <taxon>Phyllobacteriaceae</taxon>
        <taxon>Nitratireductor</taxon>
    </lineage>
</organism>
<comment type="caution">
    <text evidence="2">The sequence shown here is derived from an EMBL/GenBank/DDBJ whole genome shotgun (WGS) entry which is preliminary data.</text>
</comment>
<reference evidence="2 3" key="1">
    <citation type="submission" date="2019-12" db="EMBL/GenBank/DDBJ databases">
        <title>Nitratireductor arenosus sp. nov., Isolated from sea sand, Jeju island, South Korea.</title>
        <authorList>
            <person name="Kim W."/>
        </authorList>
    </citation>
    <scope>NUCLEOTIDE SEQUENCE [LARGE SCALE GENOMIC DNA]</scope>
    <source>
        <strain evidence="2 3">CAU 1489</strain>
    </source>
</reference>
<proteinExistence type="predicted"/>
<gene>
    <name evidence="2" type="ORF">GN330_15290</name>
</gene>
<protein>
    <submittedName>
        <fullName evidence="2">Hydantoinase B/oxoprolinase family protein</fullName>
    </submittedName>
</protein>
<dbReference type="Pfam" id="PF02538">
    <property type="entry name" value="Hydantoinase_B"/>
    <property type="match status" value="1"/>
</dbReference>
<accession>A0A844QL39</accession>
<dbReference type="GO" id="GO:0017168">
    <property type="term" value="F:5-oxoprolinase (ATP-hydrolyzing) activity"/>
    <property type="evidence" value="ECO:0007669"/>
    <property type="project" value="TreeGrafter"/>
</dbReference>
<dbReference type="GO" id="GO:0006749">
    <property type="term" value="P:glutathione metabolic process"/>
    <property type="evidence" value="ECO:0007669"/>
    <property type="project" value="TreeGrafter"/>
</dbReference>
<dbReference type="GO" id="GO:0005829">
    <property type="term" value="C:cytosol"/>
    <property type="evidence" value="ECO:0007669"/>
    <property type="project" value="TreeGrafter"/>
</dbReference>
<dbReference type="InterPro" id="IPR003692">
    <property type="entry name" value="Hydantoinase_B"/>
</dbReference>
<keyword evidence="3" id="KW-1185">Reference proteome</keyword>
<dbReference type="PANTHER" id="PTHR11365">
    <property type="entry name" value="5-OXOPROLINASE RELATED"/>
    <property type="match status" value="1"/>
</dbReference>
<dbReference type="PANTHER" id="PTHR11365:SF23">
    <property type="entry name" value="HYPOTHETICAL 5-OXOPROLINASE (EUROFUNG)-RELATED"/>
    <property type="match status" value="1"/>
</dbReference>
<dbReference type="Proteomes" id="UP000463224">
    <property type="component" value="Unassembled WGS sequence"/>
</dbReference>
<feature type="domain" description="Hydantoinase B/oxoprolinase" evidence="1">
    <location>
        <begin position="9"/>
        <end position="518"/>
    </location>
</feature>
<name>A0A844QL39_9HYPH</name>
<dbReference type="RefSeq" id="WP_156713524.1">
    <property type="nucleotide sequence ID" value="NZ_WPHG01000003.1"/>
</dbReference>
<evidence type="ECO:0000313" key="2">
    <source>
        <dbReference type="EMBL" id="MVA98611.1"/>
    </source>
</evidence>
<dbReference type="InterPro" id="IPR045079">
    <property type="entry name" value="Oxoprolinase-like"/>
</dbReference>